<protein>
    <submittedName>
        <fullName evidence="8">DoxX family protein</fullName>
    </submittedName>
</protein>
<dbReference type="Pfam" id="PF07681">
    <property type="entry name" value="DoxX"/>
    <property type="match status" value="1"/>
</dbReference>
<name>A0A3M8D9U3_9BACL</name>
<feature type="transmembrane region" description="Helical" evidence="7">
    <location>
        <begin position="73"/>
        <end position="90"/>
    </location>
</feature>
<comment type="subcellular location">
    <subcellularLocation>
        <location evidence="1">Cell membrane</location>
        <topology evidence="1">Multi-pass membrane protein</topology>
    </subcellularLocation>
</comment>
<proteinExistence type="inferred from homology"/>
<keyword evidence="9" id="KW-1185">Reference proteome</keyword>
<keyword evidence="5 7" id="KW-1133">Transmembrane helix</keyword>
<keyword evidence="4 7" id="KW-0812">Transmembrane</keyword>
<comment type="caution">
    <text evidence="8">The sequence shown here is derived from an EMBL/GenBank/DDBJ whole genome shotgun (WGS) entry which is preliminary data.</text>
</comment>
<evidence type="ECO:0000256" key="3">
    <source>
        <dbReference type="ARBA" id="ARBA00022475"/>
    </source>
</evidence>
<dbReference type="GO" id="GO:0005886">
    <property type="term" value="C:plasma membrane"/>
    <property type="evidence" value="ECO:0007669"/>
    <property type="project" value="UniProtKB-SubCell"/>
</dbReference>
<evidence type="ECO:0000313" key="8">
    <source>
        <dbReference type="EMBL" id="RNB84814.1"/>
    </source>
</evidence>
<reference evidence="8 9" key="1">
    <citation type="submission" date="2018-10" db="EMBL/GenBank/DDBJ databases">
        <title>Phylogenomics of Brevibacillus.</title>
        <authorList>
            <person name="Dunlap C."/>
        </authorList>
    </citation>
    <scope>NUCLEOTIDE SEQUENCE [LARGE SCALE GENOMIC DNA]</scope>
    <source>
        <strain evidence="8 9">JCM 15774</strain>
    </source>
</reference>
<accession>A0A3M8D9U3</accession>
<gene>
    <name evidence="8" type="ORF">EDM59_13500</name>
</gene>
<comment type="similarity">
    <text evidence="2">Belongs to the DoxX family.</text>
</comment>
<evidence type="ECO:0000256" key="6">
    <source>
        <dbReference type="ARBA" id="ARBA00023136"/>
    </source>
</evidence>
<keyword evidence="6 7" id="KW-0472">Membrane</keyword>
<evidence type="ECO:0000256" key="2">
    <source>
        <dbReference type="ARBA" id="ARBA00006679"/>
    </source>
</evidence>
<keyword evidence="3" id="KW-1003">Cell membrane</keyword>
<sequence length="136" mass="14770">MSKKTMQEVGALLVRVILGLVFINHGLDKFQALEGTAGFFSSLGIPGWMANVVATIELFGGILVLIGLGTRIVPLLFAWIMIVVMVIMPSERGFFTGNELHIALLTMSLYLVLAGSPLLAVEKLLPFGQKRLEEAK</sequence>
<dbReference type="PANTHER" id="PTHR33452">
    <property type="entry name" value="OXIDOREDUCTASE CATD-RELATED"/>
    <property type="match status" value="1"/>
</dbReference>
<dbReference type="AlphaFoldDB" id="A0A3M8D9U3"/>
<evidence type="ECO:0000256" key="7">
    <source>
        <dbReference type="SAM" id="Phobius"/>
    </source>
</evidence>
<evidence type="ECO:0000313" key="9">
    <source>
        <dbReference type="Proteomes" id="UP000269573"/>
    </source>
</evidence>
<evidence type="ECO:0000256" key="4">
    <source>
        <dbReference type="ARBA" id="ARBA00022692"/>
    </source>
</evidence>
<dbReference type="Proteomes" id="UP000269573">
    <property type="component" value="Unassembled WGS sequence"/>
</dbReference>
<organism evidence="8 9">
    <name type="scientific">Brevibacillus nitrificans</name>
    <dbReference type="NCBI Taxonomy" id="651560"/>
    <lineage>
        <taxon>Bacteria</taxon>
        <taxon>Bacillati</taxon>
        <taxon>Bacillota</taxon>
        <taxon>Bacilli</taxon>
        <taxon>Bacillales</taxon>
        <taxon>Paenibacillaceae</taxon>
        <taxon>Brevibacillus</taxon>
    </lineage>
</organism>
<feature type="transmembrane region" description="Helical" evidence="7">
    <location>
        <begin position="47"/>
        <end position="66"/>
    </location>
</feature>
<dbReference type="InterPro" id="IPR032808">
    <property type="entry name" value="DoxX"/>
</dbReference>
<dbReference type="PANTHER" id="PTHR33452:SF1">
    <property type="entry name" value="INNER MEMBRANE PROTEIN YPHA-RELATED"/>
    <property type="match status" value="1"/>
</dbReference>
<dbReference type="EMBL" id="RHHU01000009">
    <property type="protein sequence ID" value="RNB84814.1"/>
    <property type="molecule type" value="Genomic_DNA"/>
</dbReference>
<dbReference type="InterPro" id="IPR051907">
    <property type="entry name" value="DoxX-like_oxidoreductase"/>
</dbReference>
<evidence type="ECO:0000256" key="5">
    <source>
        <dbReference type="ARBA" id="ARBA00022989"/>
    </source>
</evidence>
<evidence type="ECO:0000256" key="1">
    <source>
        <dbReference type="ARBA" id="ARBA00004651"/>
    </source>
</evidence>
<feature type="transmembrane region" description="Helical" evidence="7">
    <location>
        <begin position="9"/>
        <end position="27"/>
    </location>
</feature>
<feature type="transmembrane region" description="Helical" evidence="7">
    <location>
        <begin position="102"/>
        <end position="121"/>
    </location>
</feature>
<dbReference type="RefSeq" id="WP_122924083.1">
    <property type="nucleotide sequence ID" value="NZ_RHHU01000009.1"/>
</dbReference>